<feature type="region of interest" description="Disordered" evidence="1">
    <location>
        <begin position="447"/>
        <end position="487"/>
    </location>
</feature>
<accession>A0A250XER4</accession>
<organism evidence="2 3">
    <name type="scientific">Chlamydomonas eustigma</name>
    <dbReference type="NCBI Taxonomy" id="1157962"/>
    <lineage>
        <taxon>Eukaryota</taxon>
        <taxon>Viridiplantae</taxon>
        <taxon>Chlorophyta</taxon>
        <taxon>core chlorophytes</taxon>
        <taxon>Chlorophyceae</taxon>
        <taxon>CS clade</taxon>
        <taxon>Chlamydomonadales</taxon>
        <taxon>Chlamydomonadaceae</taxon>
        <taxon>Chlamydomonas</taxon>
    </lineage>
</organism>
<name>A0A250XER4_9CHLO</name>
<feature type="region of interest" description="Disordered" evidence="1">
    <location>
        <begin position="341"/>
        <end position="362"/>
    </location>
</feature>
<evidence type="ECO:0000313" key="2">
    <source>
        <dbReference type="EMBL" id="GAX81419.1"/>
    </source>
</evidence>
<feature type="compositionally biased region" description="Polar residues" evidence="1">
    <location>
        <begin position="341"/>
        <end position="355"/>
    </location>
</feature>
<dbReference type="STRING" id="1157962.A0A250XER4"/>
<keyword evidence="3" id="KW-1185">Reference proteome</keyword>
<dbReference type="AlphaFoldDB" id="A0A250XER4"/>
<reference evidence="2 3" key="1">
    <citation type="submission" date="2017-08" db="EMBL/GenBank/DDBJ databases">
        <title>Acidophilic green algal genome provides insights into adaptation to an acidic environment.</title>
        <authorList>
            <person name="Hirooka S."/>
            <person name="Hirose Y."/>
            <person name="Kanesaki Y."/>
            <person name="Higuchi S."/>
            <person name="Fujiwara T."/>
            <person name="Onuma R."/>
            <person name="Era A."/>
            <person name="Ohbayashi R."/>
            <person name="Uzuka A."/>
            <person name="Nozaki H."/>
            <person name="Yoshikawa H."/>
            <person name="Miyagishima S.Y."/>
        </authorList>
    </citation>
    <scope>NUCLEOTIDE SEQUENCE [LARGE SCALE GENOMIC DNA]</scope>
    <source>
        <strain evidence="2 3">NIES-2499</strain>
    </source>
</reference>
<evidence type="ECO:0008006" key="4">
    <source>
        <dbReference type="Google" id="ProtNLM"/>
    </source>
</evidence>
<feature type="region of interest" description="Disordered" evidence="1">
    <location>
        <begin position="293"/>
        <end position="322"/>
    </location>
</feature>
<dbReference type="Proteomes" id="UP000232323">
    <property type="component" value="Unassembled WGS sequence"/>
</dbReference>
<evidence type="ECO:0000256" key="1">
    <source>
        <dbReference type="SAM" id="MobiDB-lite"/>
    </source>
</evidence>
<comment type="caution">
    <text evidence="2">The sequence shown here is derived from an EMBL/GenBank/DDBJ whole genome shotgun (WGS) entry which is preliminary data.</text>
</comment>
<gene>
    <name evidence="2" type="ORF">CEUSTIGMA_g8849.t1</name>
</gene>
<dbReference type="SUPFAM" id="SSF103657">
    <property type="entry name" value="BAR/IMD domain-like"/>
    <property type="match status" value="1"/>
</dbReference>
<proteinExistence type="predicted"/>
<dbReference type="InterPro" id="IPR027267">
    <property type="entry name" value="AH/BAR_dom_sf"/>
</dbReference>
<sequence>MGRGWRRVSEGIRQAIGTITPLSSDEDFEPTSNARNEAMFREATEFSALIKVMERDLASLQKHLECQFVNVRNILVSPLPRVYEMDGRTQVESHPNTNCIVGQGVDVDRLTDSLKVMNEKIGSEVFDPLYDWLRDFKKIQADMKKLESMRLELDSRRRTVGSIHRELNHHRAKTAQRAQIMKAAHGGAYVEDYKMAQIIRETDARKSHKEEKMMAIHNSYYQREQTVFEALSSLINSSRGLREYAASSFINLQELFNSALTAFDDIPSMNTAGAPGTHTLQLTAAGATTTHNNQLSVISPSPPSGTPTGKGHPGGGRPSAMGASVMVMDSNLWSTSSHMMKPTTQQVQQHSSSASPKADPQHFSAAGGMTYFRNNVANLDDVEGISSAKLQAASMRNYKQGSGLGGAEELPLSQRGGYPPDGYVAVHAGVQGSYGAMPSKRFAQQYAAPTGAAPPPINGQQYQQYPPSLWNAPASNLGSRHNHADVY</sequence>
<dbReference type="Gene3D" id="1.20.1270.60">
    <property type="entry name" value="Arfaptin homology (AH) domain/BAR domain"/>
    <property type="match status" value="1"/>
</dbReference>
<dbReference type="EMBL" id="BEGY01000065">
    <property type="protein sequence ID" value="GAX81419.1"/>
    <property type="molecule type" value="Genomic_DNA"/>
</dbReference>
<protein>
    <recommendedName>
        <fullName evidence="4">BAR domain-containing protein</fullName>
    </recommendedName>
</protein>
<evidence type="ECO:0000313" key="3">
    <source>
        <dbReference type="Proteomes" id="UP000232323"/>
    </source>
</evidence>
<dbReference type="OrthoDB" id="511530at2759"/>